<dbReference type="InterPro" id="IPR049312">
    <property type="entry name" value="GIDA_C_N"/>
</dbReference>
<dbReference type="EMBL" id="DXCC01000017">
    <property type="protein sequence ID" value="HIZ15262.1"/>
    <property type="molecule type" value="Genomic_DNA"/>
</dbReference>
<comment type="function">
    <text evidence="2 11">NAD-binding protein involved in the addition of a carboxymethylaminomethyl (cmnm) group at the wobble position (U34) of certain tRNAs, forming tRNA-cmnm(5)s(2)U34.</text>
</comment>
<feature type="binding site" evidence="11">
    <location>
        <position position="377"/>
    </location>
    <ligand>
        <name>FAD</name>
        <dbReference type="ChEBI" id="CHEBI:57692"/>
    </ligand>
</feature>
<dbReference type="NCBIfam" id="TIGR00136">
    <property type="entry name" value="mnmG_gidA"/>
    <property type="match status" value="1"/>
</dbReference>
<dbReference type="Pfam" id="PF01134">
    <property type="entry name" value="GIDA"/>
    <property type="match status" value="1"/>
</dbReference>
<protein>
    <recommendedName>
        <fullName evidence="4 11">tRNA uridine 5-carboxymethylaminomethyl modification enzyme MnmG</fullName>
    </recommendedName>
    <alternativeName>
        <fullName evidence="10 11">Glucose-inhibited division protein A</fullName>
    </alternativeName>
</protein>
<evidence type="ECO:0000256" key="10">
    <source>
        <dbReference type="ARBA" id="ARBA00031800"/>
    </source>
</evidence>
<accession>A0A9D2DDZ0</accession>
<dbReference type="PROSITE" id="PS01281">
    <property type="entry name" value="GIDA_2"/>
    <property type="match status" value="1"/>
</dbReference>
<evidence type="ECO:0000256" key="9">
    <source>
        <dbReference type="ARBA" id="ARBA00025948"/>
    </source>
</evidence>
<dbReference type="InterPro" id="IPR020595">
    <property type="entry name" value="MnmG-rel_CS"/>
</dbReference>
<evidence type="ECO:0000256" key="5">
    <source>
        <dbReference type="ARBA" id="ARBA00022630"/>
    </source>
</evidence>
<comment type="subunit">
    <text evidence="9 11">Homodimer. Heterotetramer of two MnmE and two MnmG subunits.</text>
</comment>
<keyword evidence="5 11" id="KW-0285">Flavoprotein</keyword>
<dbReference type="Proteomes" id="UP000824014">
    <property type="component" value="Unassembled WGS sequence"/>
</dbReference>
<dbReference type="GO" id="GO:0050660">
    <property type="term" value="F:flavin adenine dinucleotide binding"/>
    <property type="evidence" value="ECO:0007669"/>
    <property type="project" value="UniProtKB-UniRule"/>
</dbReference>
<evidence type="ECO:0000256" key="11">
    <source>
        <dbReference type="HAMAP-Rule" id="MF_00129"/>
    </source>
</evidence>
<dbReference type="GO" id="GO:0002098">
    <property type="term" value="P:tRNA wobble uridine modification"/>
    <property type="evidence" value="ECO:0007669"/>
    <property type="project" value="InterPro"/>
</dbReference>
<dbReference type="AlphaFoldDB" id="A0A9D2DDZ0"/>
<feature type="binding site" evidence="11">
    <location>
        <begin position="280"/>
        <end position="294"/>
    </location>
    <ligand>
        <name>NAD(+)</name>
        <dbReference type="ChEBI" id="CHEBI:57540"/>
    </ligand>
</feature>
<keyword evidence="6 11" id="KW-0819">tRNA processing</keyword>
<dbReference type="InterPro" id="IPR044920">
    <property type="entry name" value="MnmG_C_subdom_sf"/>
</dbReference>
<sequence>MRYDYDVIVVGGGHAGCEAAMAAARLGAETLLITMDMTKFANMSCNPAVGGVAKGQIVREIDALGGCMGWITDRTTIQFRMLNRSKGSAMWSPRAQCDKAQFSALWRHTLENTPRLSIWQDTVCDVLTEPFCRESIDCQYVIKGVRTVMGIEFRAGAVVFTNGTFLNGLMHIGRAHAPGGRAGDGVSYGLTEALCRLGFETGRMKTGTPARIDGRSVDFGALEPQYGDEVPSKFSFLPSSRPVEQQLPCYLVHTSRKVHDLLREGFADSPLFNGTIQGVGPRYCPSIEDKLRTFADKESHQLFLEPEGRDTNEYYLNGFSSSLPYDVQIRALSEIPGFEQVQVYRPGYAIEYDYFPPTQLLHTLETKRVAHLYFAGQINGTTGYEEAAAQGMMAGINAVLKLQGREPFVLARDEAYIGVLIDDLVTKGVDEPYRMFTSRAEYRILLRQDNADLRLTPKAIALGLATEERREAFERKKQLTEELVDFIRHRSVARDELNDYLVSVGTNPLDQGRKLYDVLLRNGVTLDGLIAALPDLAQFVAEKGIDGETIEQAEIQIKYRGYIERERFIAEKMRRLEGIRLRPDFDYQSLTSLTIEARQKLSRIRPATIGQASRIPGVSPADINVLLIYFGR</sequence>
<evidence type="ECO:0000256" key="1">
    <source>
        <dbReference type="ARBA" id="ARBA00001974"/>
    </source>
</evidence>
<dbReference type="InterPro" id="IPR026904">
    <property type="entry name" value="MnmG_C"/>
</dbReference>
<feature type="binding site" evidence="11">
    <location>
        <position position="123"/>
    </location>
    <ligand>
        <name>FAD</name>
        <dbReference type="ChEBI" id="CHEBI:57692"/>
    </ligand>
</feature>
<dbReference type="InterPro" id="IPR047001">
    <property type="entry name" value="MnmG_C_subdom"/>
</dbReference>
<comment type="subcellular location">
    <subcellularLocation>
        <location evidence="11">Cytoplasm</location>
    </subcellularLocation>
</comment>
<feature type="binding site" evidence="11">
    <location>
        <begin position="11"/>
        <end position="16"/>
    </location>
    <ligand>
        <name>FAD</name>
        <dbReference type="ChEBI" id="CHEBI:57692"/>
    </ligand>
</feature>
<evidence type="ECO:0000259" key="12">
    <source>
        <dbReference type="SMART" id="SM01228"/>
    </source>
</evidence>
<evidence type="ECO:0000256" key="3">
    <source>
        <dbReference type="ARBA" id="ARBA00007653"/>
    </source>
</evidence>
<dbReference type="Gene3D" id="1.10.150.570">
    <property type="entry name" value="GidA associated domain, C-terminal subdomain"/>
    <property type="match status" value="1"/>
</dbReference>
<keyword evidence="7 11" id="KW-0274">FAD</keyword>
<reference evidence="13" key="1">
    <citation type="journal article" date="2021" name="PeerJ">
        <title>Extensive microbial diversity within the chicken gut microbiome revealed by metagenomics and culture.</title>
        <authorList>
            <person name="Gilroy R."/>
            <person name="Ravi A."/>
            <person name="Getino M."/>
            <person name="Pursley I."/>
            <person name="Horton D.L."/>
            <person name="Alikhan N.F."/>
            <person name="Baker D."/>
            <person name="Gharbi K."/>
            <person name="Hall N."/>
            <person name="Watson M."/>
            <person name="Adriaenssens E.M."/>
            <person name="Foster-Nyarko E."/>
            <person name="Jarju S."/>
            <person name="Secka A."/>
            <person name="Antonio M."/>
            <person name="Oren A."/>
            <person name="Chaudhuri R.R."/>
            <person name="La Ragione R."/>
            <person name="Hildebrand F."/>
            <person name="Pallen M.J."/>
        </authorList>
    </citation>
    <scope>NUCLEOTIDE SEQUENCE</scope>
    <source>
        <strain evidence="13">ChiHjej11B10-19426</strain>
    </source>
</reference>
<evidence type="ECO:0000256" key="2">
    <source>
        <dbReference type="ARBA" id="ARBA00003717"/>
    </source>
</evidence>
<dbReference type="HAMAP" id="MF_00129">
    <property type="entry name" value="MnmG_GidA"/>
    <property type="match status" value="1"/>
</dbReference>
<proteinExistence type="inferred from homology"/>
<comment type="cofactor">
    <cofactor evidence="1 11">
        <name>FAD</name>
        <dbReference type="ChEBI" id="CHEBI:57692"/>
    </cofactor>
</comment>
<feature type="binding site" evidence="11">
    <location>
        <position position="187"/>
    </location>
    <ligand>
        <name>FAD</name>
        <dbReference type="ChEBI" id="CHEBI:57692"/>
    </ligand>
</feature>
<evidence type="ECO:0000256" key="4">
    <source>
        <dbReference type="ARBA" id="ARBA00020461"/>
    </source>
</evidence>
<keyword evidence="11" id="KW-0963">Cytoplasm</keyword>
<evidence type="ECO:0000256" key="7">
    <source>
        <dbReference type="ARBA" id="ARBA00022827"/>
    </source>
</evidence>
<gene>
    <name evidence="11 13" type="primary">mnmG</name>
    <name evidence="11" type="synonym">gidA</name>
    <name evidence="13" type="ORF">H9816_05070</name>
</gene>
<dbReference type="InterPro" id="IPR002218">
    <property type="entry name" value="MnmG-rel"/>
</dbReference>
<dbReference type="FunFam" id="1.10.150.570:FF:000001">
    <property type="entry name" value="tRNA uridine 5-carboxymethylaminomethyl modification enzyme MnmG"/>
    <property type="match status" value="1"/>
</dbReference>
<dbReference type="PANTHER" id="PTHR11806:SF0">
    <property type="entry name" value="PROTEIN MTO1 HOMOLOG, MITOCHONDRIAL"/>
    <property type="match status" value="1"/>
</dbReference>
<dbReference type="Pfam" id="PF21680">
    <property type="entry name" value="GIDA_C_1st"/>
    <property type="match status" value="1"/>
</dbReference>
<dbReference type="Gene3D" id="3.50.50.60">
    <property type="entry name" value="FAD/NAD(P)-binding domain"/>
    <property type="match status" value="2"/>
</dbReference>
<dbReference type="PROSITE" id="PS01280">
    <property type="entry name" value="GIDA_1"/>
    <property type="match status" value="1"/>
</dbReference>
<keyword evidence="8 11" id="KW-0520">NAD</keyword>
<evidence type="ECO:0000256" key="8">
    <source>
        <dbReference type="ARBA" id="ARBA00023027"/>
    </source>
</evidence>
<evidence type="ECO:0000256" key="6">
    <source>
        <dbReference type="ARBA" id="ARBA00022694"/>
    </source>
</evidence>
<dbReference type="GO" id="GO:0005829">
    <property type="term" value="C:cytosol"/>
    <property type="evidence" value="ECO:0007669"/>
    <property type="project" value="TreeGrafter"/>
</dbReference>
<evidence type="ECO:0000313" key="13">
    <source>
        <dbReference type="EMBL" id="HIZ15262.1"/>
    </source>
</evidence>
<reference evidence="13" key="2">
    <citation type="submission" date="2021-04" db="EMBL/GenBank/DDBJ databases">
        <authorList>
            <person name="Gilroy R."/>
        </authorList>
    </citation>
    <scope>NUCLEOTIDE SEQUENCE</scope>
    <source>
        <strain evidence="13">ChiHjej11B10-19426</strain>
    </source>
</reference>
<evidence type="ECO:0000313" key="14">
    <source>
        <dbReference type="Proteomes" id="UP000824014"/>
    </source>
</evidence>
<organism evidence="13 14">
    <name type="scientific">Candidatus Tidjanibacter faecipullorum</name>
    <dbReference type="NCBI Taxonomy" id="2838766"/>
    <lineage>
        <taxon>Bacteria</taxon>
        <taxon>Pseudomonadati</taxon>
        <taxon>Bacteroidota</taxon>
        <taxon>Bacteroidia</taxon>
        <taxon>Bacteroidales</taxon>
        <taxon>Rikenellaceae</taxon>
        <taxon>Tidjanibacter</taxon>
    </lineage>
</organism>
<dbReference type="Pfam" id="PF13932">
    <property type="entry name" value="SAM_GIDA_C"/>
    <property type="match status" value="1"/>
</dbReference>
<dbReference type="Gene3D" id="1.10.10.1800">
    <property type="entry name" value="tRNA uridine 5-carboxymethylaminomethyl modification enzyme MnmG/GidA"/>
    <property type="match status" value="1"/>
</dbReference>
<dbReference type="PANTHER" id="PTHR11806">
    <property type="entry name" value="GLUCOSE INHIBITED DIVISION PROTEIN A"/>
    <property type="match status" value="1"/>
</dbReference>
<dbReference type="InterPro" id="IPR036188">
    <property type="entry name" value="FAD/NAD-bd_sf"/>
</dbReference>
<feature type="domain" description="tRNA uridine 5-carboxymethylaminomethyl modification enzyme C-terminal subdomain" evidence="12">
    <location>
        <begin position="557"/>
        <end position="628"/>
    </location>
</feature>
<dbReference type="InterPro" id="IPR040131">
    <property type="entry name" value="MnmG_N"/>
</dbReference>
<dbReference type="SUPFAM" id="SSF51905">
    <property type="entry name" value="FAD/NAD(P)-binding domain"/>
    <property type="match status" value="1"/>
</dbReference>
<dbReference type="GO" id="GO:0030488">
    <property type="term" value="P:tRNA methylation"/>
    <property type="evidence" value="ECO:0007669"/>
    <property type="project" value="TreeGrafter"/>
</dbReference>
<comment type="similarity">
    <text evidence="3 11">Belongs to the MnmG family.</text>
</comment>
<name>A0A9D2DDZ0_9BACT</name>
<dbReference type="FunFam" id="3.50.50.60:FF:000002">
    <property type="entry name" value="tRNA uridine 5-carboxymethylaminomethyl modification enzyme MnmG"/>
    <property type="match status" value="1"/>
</dbReference>
<dbReference type="SMART" id="SM01228">
    <property type="entry name" value="GIDA_assoc_3"/>
    <property type="match status" value="1"/>
</dbReference>
<dbReference type="InterPro" id="IPR004416">
    <property type="entry name" value="MnmG"/>
</dbReference>
<comment type="caution">
    <text evidence="13">The sequence shown here is derived from an EMBL/GenBank/DDBJ whole genome shotgun (WGS) entry which is preliminary data.</text>
</comment>